<dbReference type="Gene3D" id="3.40.30.10">
    <property type="entry name" value="Glutaredoxin"/>
    <property type="match status" value="1"/>
</dbReference>
<dbReference type="OrthoDB" id="9815205at2"/>
<keyword evidence="2" id="KW-0201">Cytochrome c-type biogenesis</keyword>
<dbReference type="InterPro" id="IPR013766">
    <property type="entry name" value="Thioredoxin_domain"/>
</dbReference>
<dbReference type="Proteomes" id="UP000306229">
    <property type="component" value="Chromosome"/>
</dbReference>
<evidence type="ECO:0000256" key="3">
    <source>
        <dbReference type="ARBA" id="ARBA00023157"/>
    </source>
</evidence>
<evidence type="ECO:0000313" key="6">
    <source>
        <dbReference type="EMBL" id="QCX37728.1"/>
    </source>
</evidence>
<sequence length="178" mass="20866">MIKNIIPIFILTLLLSINVSCNKQKPTTTTEKVAVKQFQTEIPIYDFNQLEPLLYTERDKIYIVNFWAMWCAPCVKELPYLQEFAAKNPAIELVLVSLDFTKDIETKLKPFLEKNKITSKVILLDDPDANTWIDKIDPNWSGAIPFTIIFNNKKRLFFERAFEDLKDLENEINKIRNH</sequence>
<dbReference type="KEGG" id="fbe:FF125_04500"/>
<protein>
    <submittedName>
        <fullName evidence="6">TlpA family protein disulfide reductase</fullName>
    </submittedName>
</protein>
<dbReference type="InterPro" id="IPR050553">
    <property type="entry name" value="Thioredoxin_ResA/DsbE_sf"/>
</dbReference>
<keyword evidence="4" id="KW-0676">Redox-active center</keyword>
<dbReference type="GO" id="GO:0016209">
    <property type="term" value="F:antioxidant activity"/>
    <property type="evidence" value="ECO:0007669"/>
    <property type="project" value="InterPro"/>
</dbReference>
<organism evidence="6 7">
    <name type="scientific">Aureibaculum algae</name>
    <dbReference type="NCBI Taxonomy" id="2584122"/>
    <lineage>
        <taxon>Bacteria</taxon>
        <taxon>Pseudomonadati</taxon>
        <taxon>Bacteroidota</taxon>
        <taxon>Flavobacteriia</taxon>
        <taxon>Flavobacteriales</taxon>
        <taxon>Flavobacteriaceae</taxon>
        <taxon>Aureibaculum</taxon>
    </lineage>
</organism>
<keyword evidence="3" id="KW-1015">Disulfide bond</keyword>
<dbReference type="CDD" id="cd02966">
    <property type="entry name" value="TlpA_like_family"/>
    <property type="match status" value="1"/>
</dbReference>
<dbReference type="Pfam" id="PF00578">
    <property type="entry name" value="AhpC-TSA"/>
    <property type="match status" value="1"/>
</dbReference>
<dbReference type="SUPFAM" id="SSF52833">
    <property type="entry name" value="Thioredoxin-like"/>
    <property type="match status" value="1"/>
</dbReference>
<reference evidence="6 7" key="1">
    <citation type="submission" date="2019-05" db="EMBL/GenBank/DDBJ databases">
        <title>Algicella ahnfeltiae gen. nov., sp. nov., a novel marine bacterium of the family Flavobacteriaceae isolated from a red alga.</title>
        <authorList>
            <person name="Nedashkovskaya O.I."/>
            <person name="Kukhlevskiy A.D."/>
            <person name="Kim S.-G."/>
            <person name="Zhukova N.V."/>
            <person name="Mikhailov V.V."/>
        </authorList>
    </citation>
    <scope>NUCLEOTIDE SEQUENCE [LARGE SCALE GENOMIC DNA]</scope>
    <source>
        <strain evidence="6 7">10Alg115</strain>
    </source>
</reference>
<name>A0A5B7TN26_9FLAO</name>
<proteinExistence type="predicted"/>
<accession>A0A5B7TN26</accession>
<evidence type="ECO:0000256" key="2">
    <source>
        <dbReference type="ARBA" id="ARBA00022748"/>
    </source>
</evidence>
<dbReference type="GO" id="GO:0017004">
    <property type="term" value="P:cytochrome complex assembly"/>
    <property type="evidence" value="ECO:0007669"/>
    <property type="project" value="UniProtKB-KW"/>
</dbReference>
<feature type="domain" description="Thioredoxin" evidence="5">
    <location>
        <begin position="24"/>
        <end position="177"/>
    </location>
</feature>
<dbReference type="RefSeq" id="WP_138948655.1">
    <property type="nucleotide sequence ID" value="NZ_CP040749.1"/>
</dbReference>
<dbReference type="PROSITE" id="PS00194">
    <property type="entry name" value="THIOREDOXIN_1"/>
    <property type="match status" value="1"/>
</dbReference>
<dbReference type="AlphaFoldDB" id="A0A5B7TN26"/>
<dbReference type="InterPro" id="IPR017937">
    <property type="entry name" value="Thioredoxin_CS"/>
</dbReference>
<dbReference type="PANTHER" id="PTHR42852">
    <property type="entry name" value="THIOL:DISULFIDE INTERCHANGE PROTEIN DSBE"/>
    <property type="match status" value="1"/>
</dbReference>
<dbReference type="PROSITE" id="PS51352">
    <property type="entry name" value="THIOREDOXIN_2"/>
    <property type="match status" value="1"/>
</dbReference>
<dbReference type="InterPro" id="IPR000866">
    <property type="entry name" value="AhpC/TSA"/>
</dbReference>
<dbReference type="GO" id="GO:0030313">
    <property type="term" value="C:cell envelope"/>
    <property type="evidence" value="ECO:0007669"/>
    <property type="project" value="UniProtKB-SubCell"/>
</dbReference>
<keyword evidence="7" id="KW-1185">Reference proteome</keyword>
<dbReference type="InterPro" id="IPR036249">
    <property type="entry name" value="Thioredoxin-like_sf"/>
</dbReference>
<evidence type="ECO:0000256" key="1">
    <source>
        <dbReference type="ARBA" id="ARBA00004196"/>
    </source>
</evidence>
<dbReference type="GO" id="GO:0016491">
    <property type="term" value="F:oxidoreductase activity"/>
    <property type="evidence" value="ECO:0007669"/>
    <property type="project" value="InterPro"/>
</dbReference>
<evidence type="ECO:0000313" key="7">
    <source>
        <dbReference type="Proteomes" id="UP000306229"/>
    </source>
</evidence>
<comment type="subcellular location">
    <subcellularLocation>
        <location evidence="1">Cell envelope</location>
    </subcellularLocation>
</comment>
<evidence type="ECO:0000259" key="5">
    <source>
        <dbReference type="PROSITE" id="PS51352"/>
    </source>
</evidence>
<dbReference type="EMBL" id="CP040749">
    <property type="protein sequence ID" value="QCX37728.1"/>
    <property type="molecule type" value="Genomic_DNA"/>
</dbReference>
<evidence type="ECO:0000256" key="4">
    <source>
        <dbReference type="ARBA" id="ARBA00023284"/>
    </source>
</evidence>
<dbReference type="PANTHER" id="PTHR42852:SF6">
    <property type="entry name" value="THIOL:DISULFIDE INTERCHANGE PROTEIN DSBE"/>
    <property type="match status" value="1"/>
</dbReference>
<gene>
    <name evidence="6" type="ORF">FF125_04500</name>
</gene>